<gene>
    <name evidence="4" type="primary">mmyF_1</name>
    <name evidence="4" type="ORF">Amac_007840</name>
</gene>
<evidence type="ECO:0000313" key="5">
    <source>
        <dbReference type="Proteomes" id="UP000331127"/>
    </source>
</evidence>
<dbReference type="AlphaFoldDB" id="A0A5M3WFS4"/>
<keyword evidence="5" id="KW-1185">Reference proteome</keyword>
<organism evidence="4 5">
    <name type="scientific">Acrocarpospora macrocephala</name>
    <dbReference type="NCBI Taxonomy" id="150177"/>
    <lineage>
        <taxon>Bacteria</taxon>
        <taxon>Bacillati</taxon>
        <taxon>Actinomycetota</taxon>
        <taxon>Actinomycetes</taxon>
        <taxon>Streptosporangiales</taxon>
        <taxon>Streptosporangiaceae</taxon>
        <taxon>Acrocarpospora</taxon>
    </lineage>
</organism>
<evidence type="ECO:0000256" key="2">
    <source>
        <dbReference type="ARBA" id="ARBA00023002"/>
    </source>
</evidence>
<evidence type="ECO:0000259" key="3">
    <source>
        <dbReference type="SMART" id="SM00903"/>
    </source>
</evidence>
<dbReference type="Gene3D" id="2.30.110.10">
    <property type="entry name" value="Electron Transport, Fmn-binding Protein, Chain A"/>
    <property type="match status" value="1"/>
</dbReference>
<dbReference type="RefSeq" id="WP_155352901.1">
    <property type="nucleotide sequence ID" value="NZ_BAAAHL010000077.1"/>
</dbReference>
<proteinExistence type="inferred from homology"/>
<sequence length="169" mass="18003">MRSVDAQRFRAVLGHVPTGVVVITGTDDDGAPHGFACGSFFSVSLEPPLVGFCVAKTSTSWPRIAGGARFCVNVLAEDQQDVSSRFAASGGDKFGGLRWHRGSSSLPYLSHALAWIACDMAAVHDAGDHVIVVGSLAELSLNPRPLKPLVFYRSRYGGVSELARRHHAS</sequence>
<dbReference type="Proteomes" id="UP000331127">
    <property type="component" value="Unassembled WGS sequence"/>
</dbReference>
<dbReference type="Pfam" id="PF01613">
    <property type="entry name" value="Flavin_Reduct"/>
    <property type="match status" value="1"/>
</dbReference>
<dbReference type="PANTHER" id="PTHR30466">
    <property type="entry name" value="FLAVIN REDUCTASE"/>
    <property type="match status" value="1"/>
</dbReference>
<protein>
    <submittedName>
        <fullName evidence="4">Monooxygenase</fullName>
    </submittedName>
</protein>
<keyword evidence="4" id="KW-0503">Monooxygenase</keyword>
<dbReference type="SMART" id="SM00903">
    <property type="entry name" value="Flavin_Reduct"/>
    <property type="match status" value="1"/>
</dbReference>
<dbReference type="GO" id="GO:0010181">
    <property type="term" value="F:FMN binding"/>
    <property type="evidence" value="ECO:0007669"/>
    <property type="project" value="InterPro"/>
</dbReference>
<comment type="similarity">
    <text evidence="1">Belongs to the non-flavoprotein flavin reductase family.</text>
</comment>
<comment type="caution">
    <text evidence="4">The sequence shown here is derived from an EMBL/GenBank/DDBJ whole genome shotgun (WGS) entry which is preliminary data.</text>
</comment>
<name>A0A5M3WFS4_9ACTN</name>
<dbReference type="OrthoDB" id="9792858at2"/>
<dbReference type="InterPro" id="IPR012349">
    <property type="entry name" value="Split_barrel_FMN-bd"/>
</dbReference>
<dbReference type="InterPro" id="IPR002563">
    <property type="entry name" value="Flavin_Rdtase-like_dom"/>
</dbReference>
<dbReference type="GO" id="GO:0042602">
    <property type="term" value="F:riboflavin reductase (NADPH) activity"/>
    <property type="evidence" value="ECO:0007669"/>
    <property type="project" value="TreeGrafter"/>
</dbReference>
<keyword evidence="2" id="KW-0560">Oxidoreductase</keyword>
<accession>A0A5M3WFS4</accession>
<dbReference type="PANTHER" id="PTHR30466:SF11">
    <property type="entry name" value="FLAVIN-DEPENDENT MONOOXYGENASE, REDUCTASE SUBUNIT HSAB"/>
    <property type="match status" value="1"/>
</dbReference>
<dbReference type="InterPro" id="IPR050268">
    <property type="entry name" value="NADH-dep_flavin_reductase"/>
</dbReference>
<dbReference type="GO" id="GO:0004497">
    <property type="term" value="F:monooxygenase activity"/>
    <property type="evidence" value="ECO:0007669"/>
    <property type="project" value="UniProtKB-KW"/>
</dbReference>
<evidence type="ECO:0000313" key="4">
    <source>
        <dbReference type="EMBL" id="GES07189.1"/>
    </source>
</evidence>
<reference evidence="4 5" key="1">
    <citation type="submission" date="2019-10" db="EMBL/GenBank/DDBJ databases">
        <title>Whole genome shotgun sequence of Acrocarpospora macrocephala NBRC 16266.</title>
        <authorList>
            <person name="Ichikawa N."/>
            <person name="Kimura A."/>
            <person name="Kitahashi Y."/>
            <person name="Komaki H."/>
            <person name="Oguchi A."/>
        </authorList>
    </citation>
    <scope>NUCLEOTIDE SEQUENCE [LARGE SCALE GENOMIC DNA]</scope>
    <source>
        <strain evidence="4 5">NBRC 16266</strain>
    </source>
</reference>
<dbReference type="SUPFAM" id="SSF50475">
    <property type="entry name" value="FMN-binding split barrel"/>
    <property type="match status" value="1"/>
</dbReference>
<evidence type="ECO:0000256" key="1">
    <source>
        <dbReference type="ARBA" id="ARBA00008898"/>
    </source>
</evidence>
<dbReference type="EMBL" id="BLAE01000005">
    <property type="protein sequence ID" value="GES07189.1"/>
    <property type="molecule type" value="Genomic_DNA"/>
</dbReference>
<feature type="domain" description="Flavin reductase like" evidence="3">
    <location>
        <begin position="13"/>
        <end position="158"/>
    </location>
</feature>